<dbReference type="EMBL" id="GDID01005881">
    <property type="protein sequence ID" value="JAP90725.1"/>
    <property type="molecule type" value="Transcribed_RNA"/>
</dbReference>
<dbReference type="AlphaFoldDB" id="A0A146K4C2"/>
<feature type="non-terminal residue" evidence="1">
    <location>
        <position position="78"/>
    </location>
</feature>
<proteinExistence type="predicted"/>
<reference evidence="1" key="1">
    <citation type="submission" date="2015-07" db="EMBL/GenBank/DDBJ databases">
        <title>Adaptation to a free-living lifestyle via gene acquisitions in the diplomonad Trepomonas sp. PC1.</title>
        <authorList>
            <person name="Xu F."/>
            <person name="Jerlstrom-Hultqvist J."/>
            <person name="Kolisko M."/>
            <person name="Simpson A.G.B."/>
            <person name="Roger A.J."/>
            <person name="Svard S.G."/>
            <person name="Andersson J.O."/>
        </authorList>
    </citation>
    <scope>NUCLEOTIDE SEQUENCE</scope>
    <source>
        <strain evidence="1">PC1</strain>
    </source>
</reference>
<protein>
    <submittedName>
        <fullName evidence="1">Uncharacterized protein</fullName>
    </submittedName>
</protein>
<organism evidence="1">
    <name type="scientific">Trepomonas sp. PC1</name>
    <dbReference type="NCBI Taxonomy" id="1076344"/>
    <lineage>
        <taxon>Eukaryota</taxon>
        <taxon>Metamonada</taxon>
        <taxon>Diplomonadida</taxon>
        <taxon>Hexamitidae</taxon>
        <taxon>Hexamitinae</taxon>
        <taxon>Trepomonas</taxon>
    </lineage>
</organism>
<name>A0A146K4C2_9EUKA</name>
<accession>A0A146K4C2</accession>
<sequence>ILLQEQIKIFDNLKRNTQQIYQFDQNLKQSLKAELNYYSGELIKLLVEGYESPQEFVDKMGCERYSTILNQIEQKKHQ</sequence>
<feature type="non-terminal residue" evidence="1">
    <location>
        <position position="1"/>
    </location>
</feature>
<evidence type="ECO:0000313" key="1">
    <source>
        <dbReference type="EMBL" id="JAP90725.1"/>
    </source>
</evidence>
<gene>
    <name evidence="1" type="ORF">TPC1_17886</name>
</gene>